<evidence type="ECO:0000256" key="7">
    <source>
        <dbReference type="ARBA" id="ARBA00023136"/>
    </source>
</evidence>
<evidence type="ECO:0000256" key="12">
    <source>
        <dbReference type="SAM" id="Phobius"/>
    </source>
</evidence>
<keyword evidence="10" id="KW-1071">Ligand-gated ion channel</keyword>
<dbReference type="PANTHER" id="PTHR18966">
    <property type="entry name" value="IONOTROPIC GLUTAMATE RECEPTOR"/>
    <property type="match status" value="1"/>
</dbReference>
<evidence type="ECO:0000313" key="14">
    <source>
        <dbReference type="EMBL" id="KAA0184798.1"/>
    </source>
</evidence>
<proteinExistence type="inferred from homology"/>
<evidence type="ECO:0000256" key="3">
    <source>
        <dbReference type="ARBA" id="ARBA00022448"/>
    </source>
</evidence>
<dbReference type="InterPro" id="IPR001320">
    <property type="entry name" value="Iontro_rcpt_C"/>
</dbReference>
<comment type="subcellular location">
    <subcellularLocation>
        <location evidence="1">Membrane</location>
        <topology evidence="1">Multi-pass membrane protein</topology>
    </subcellularLocation>
</comment>
<keyword evidence="4 12" id="KW-0812">Transmembrane</keyword>
<dbReference type="Gene3D" id="3.40.190.10">
    <property type="entry name" value="Periplasmic binding protein-like II"/>
    <property type="match status" value="1"/>
</dbReference>
<evidence type="ECO:0000256" key="8">
    <source>
        <dbReference type="ARBA" id="ARBA00023170"/>
    </source>
</evidence>
<keyword evidence="8" id="KW-0675">Receptor</keyword>
<dbReference type="Proteomes" id="UP000711488">
    <property type="component" value="Unassembled WGS sequence"/>
</dbReference>
<dbReference type="SUPFAM" id="SSF53850">
    <property type="entry name" value="Periplasmic binding protein-like II"/>
    <property type="match status" value="1"/>
</dbReference>
<keyword evidence="11" id="KW-0407">Ion channel</keyword>
<feature type="transmembrane region" description="Helical" evidence="12">
    <location>
        <begin position="155"/>
        <end position="176"/>
    </location>
</feature>
<dbReference type="GO" id="GO:0015276">
    <property type="term" value="F:ligand-gated monoatomic ion channel activity"/>
    <property type="evidence" value="ECO:0007669"/>
    <property type="project" value="InterPro"/>
</dbReference>
<organism evidence="14">
    <name type="scientific">Hyalella azteca</name>
    <name type="common">Amphipod</name>
    <dbReference type="NCBI Taxonomy" id="294128"/>
    <lineage>
        <taxon>Eukaryota</taxon>
        <taxon>Metazoa</taxon>
        <taxon>Ecdysozoa</taxon>
        <taxon>Arthropoda</taxon>
        <taxon>Crustacea</taxon>
        <taxon>Multicrustacea</taxon>
        <taxon>Malacostraca</taxon>
        <taxon>Eumalacostraca</taxon>
        <taxon>Peracarida</taxon>
        <taxon>Amphipoda</taxon>
        <taxon>Senticaudata</taxon>
        <taxon>Talitrida</taxon>
        <taxon>Talitroidea</taxon>
        <taxon>Hyalellidae</taxon>
        <taxon>Hyalella</taxon>
    </lineage>
</organism>
<gene>
    <name evidence="14" type="ORF">HAZT_HAZT000470</name>
</gene>
<reference evidence="14" key="3">
    <citation type="submission" date="2019-06" db="EMBL/GenBank/DDBJ databases">
        <authorList>
            <person name="Poynton C."/>
            <person name="Hasenbein S."/>
            <person name="Benoit J.B."/>
            <person name="Sepulveda M.S."/>
            <person name="Poelchau M.F."/>
            <person name="Murali S.C."/>
            <person name="Chen S."/>
            <person name="Glastad K.M."/>
            <person name="Werren J.H."/>
            <person name="Vineis J.H."/>
            <person name="Bowen J.L."/>
            <person name="Friedrich M."/>
            <person name="Jones J."/>
            <person name="Robertson H.M."/>
            <person name="Feyereisen R."/>
            <person name="Mechler-Hickson A."/>
            <person name="Mathers N."/>
            <person name="Lee C.E."/>
            <person name="Colbourne J.K."/>
            <person name="Biales A."/>
            <person name="Johnston J.S."/>
            <person name="Wellborn G.A."/>
            <person name="Rosendale A.J."/>
            <person name="Cridge A.G."/>
            <person name="Munoz-Torres M.C."/>
            <person name="Bain P.A."/>
            <person name="Manny A.R."/>
            <person name="Major K.M."/>
            <person name="Lambert F.N."/>
            <person name="Vulpe C.D."/>
            <person name="Tuck P."/>
            <person name="Blalock B.J."/>
            <person name="Lin Y.-Y."/>
            <person name="Smith M.E."/>
            <person name="Ochoa-Acuna H."/>
            <person name="Chen M.-J.M."/>
            <person name="Childers C.P."/>
            <person name="Qu J."/>
            <person name="Dugan S."/>
            <person name="Lee S.L."/>
            <person name="Chao H."/>
            <person name="Dinh H."/>
            <person name="Han Y."/>
            <person name="Doddapaneni H."/>
            <person name="Worley K.C."/>
            <person name="Muzny D.M."/>
            <person name="Gibbs R.A."/>
            <person name="Richards S."/>
        </authorList>
    </citation>
    <scope>NUCLEOTIDE SEQUENCE</scope>
    <source>
        <strain evidence="14">HAZT.00-mixed</strain>
        <tissue evidence="14">Whole organism</tissue>
    </source>
</reference>
<evidence type="ECO:0000256" key="1">
    <source>
        <dbReference type="ARBA" id="ARBA00004141"/>
    </source>
</evidence>
<evidence type="ECO:0000256" key="5">
    <source>
        <dbReference type="ARBA" id="ARBA00022989"/>
    </source>
</evidence>
<dbReference type="AlphaFoldDB" id="A0A6A0GQW0"/>
<evidence type="ECO:0000256" key="6">
    <source>
        <dbReference type="ARBA" id="ARBA00023065"/>
    </source>
</evidence>
<keyword evidence="3" id="KW-0813">Transport</keyword>
<dbReference type="FunFam" id="3.40.190.10:FF:000010">
    <property type="entry name" value="glutamate receptor ionotropic, NMDA 1 isoform X1"/>
    <property type="match status" value="1"/>
</dbReference>
<protein>
    <recommendedName>
        <fullName evidence="13">Ionotropic glutamate receptor C-terminal domain-containing protein</fullName>
    </recommendedName>
</protein>
<evidence type="ECO:0000259" key="13">
    <source>
        <dbReference type="SMART" id="SM00079"/>
    </source>
</evidence>
<evidence type="ECO:0000256" key="11">
    <source>
        <dbReference type="ARBA" id="ARBA00023303"/>
    </source>
</evidence>
<evidence type="ECO:0000256" key="2">
    <source>
        <dbReference type="ARBA" id="ARBA00008685"/>
    </source>
</evidence>
<keyword evidence="6" id="KW-0406">Ion transport</keyword>
<comment type="caution">
    <text evidence="14">The sequence shown here is derived from an EMBL/GenBank/DDBJ whole genome shotgun (WGS) entry which is preliminary data.</text>
</comment>
<reference evidence="14" key="1">
    <citation type="submission" date="2014-08" db="EMBL/GenBank/DDBJ databases">
        <authorList>
            <person name="Murali S."/>
            <person name="Richards S."/>
            <person name="Bandaranaike D."/>
            <person name="Bellair M."/>
            <person name="Blankenburg K."/>
            <person name="Chao H."/>
            <person name="Dinh H."/>
            <person name="Doddapaneni H."/>
            <person name="Dugan-Rocha S."/>
            <person name="Elkadiri S."/>
            <person name="Gnanaolivu R."/>
            <person name="Hughes D."/>
            <person name="Lee S."/>
            <person name="Li M."/>
            <person name="Ming W."/>
            <person name="Munidasa M."/>
            <person name="Muniz J."/>
            <person name="Nguyen L."/>
            <person name="Osuji N."/>
            <person name="Pu L.-L."/>
            <person name="Puazo M."/>
            <person name="Skinner E."/>
            <person name="Qu C."/>
            <person name="Quiroz J."/>
            <person name="Raj R."/>
            <person name="Weissenberger G."/>
            <person name="Xin Y."/>
            <person name="Zou X."/>
            <person name="Han Y."/>
            <person name="Worley K."/>
            <person name="Muzny D."/>
            <person name="Gibbs R."/>
        </authorList>
    </citation>
    <scope>NUCLEOTIDE SEQUENCE</scope>
    <source>
        <strain evidence="14">HAZT.00-mixed</strain>
        <tissue evidence="14">Whole organism</tissue>
    </source>
</reference>
<keyword evidence="9" id="KW-0325">Glycoprotein</keyword>
<evidence type="ECO:0000256" key="9">
    <source>
        <dbReference type="ARBA" id="ARBA00023180"/>
    </source>
</evidence>
<feature type="domain" description="Ionotropic glutamate receptor C-terminal" evidence="13">
    <location>
        <begin position="3"/>
        <end position="130"/>
    </location>
</feature>
<comment type="similarity">
    <text evidence="2">Belongs to the glutamate-gated ion channel (TC 1.A.10.1) family.</text>
</comment>
<dbReference type="GO" id="GO:0016020">
    <property type="term" value="C:membrane"/>
    <property type="evidence" value="ECO:0007669"/>
    <property type="project" value="UniProtKB-SubCell"/>
</dbReference>
<name>A0A6A0GQW0_HYAAZ</name>
<dbReference type="SMART" id="SM00079">
    <property type="entry name" value="PBPe"/>
    <property type="match status" value="1"/>
</dbReference>
<evidence type="ECO:0000256" key="4">
    <source>
        <dbReference type="ARBA" id="ARBA00022692"/>
    </source>
</evidence>
<keyword evidence="5 12" id="KW-1133">Transmembrane helix</keyword>
<accession>A0A6A0GQW0</accession>
<dbReference type="InterPro" id="IPR015683">
    <property type="entry name" value="Ionotropic_Glu_rcpt"/>
</dbReference>
<reference evidence="14" key="2">
    <citation type="journal article" date="2018" name="Environ. Sci. Technol.">
        <title>The Toxicogenome of Hyalella azteca: A Model for Sediment Ecotoxicology and Evolutionary Toxicology.</title>
        <authorList>
            <person name="Poynton H.C."/>
            <person name="Hasenbein S."/>
            <person name="Benoit J.B."/>
            <person name="Sepulveda M.S."/>
            <person name="Poelchau M.F."/>
            <person name="Hughes D.S.T."/>
            <person name="Murali S.C."/>
            <person name="Chen S."/>
            <person name="Glastad K.M."/>
            <person name="Goodisman M.A.D."/>
            <person name="Werren J.H."/>
            <person name="Vineis J.H."/>
            <person name="Bowen J.L."/>
            <person name="Friedrich M."/>
            <person name="Jones J."/>
            <person name="Robertson H.M."/>
            <person name="Feyereisen R."/>
            <person name="Mechler-Hickson A."/>
            <person name="Mathers N."/>
            <person name="Lee C.E."/>
            <person name="Colbourne J.K."/>
            <person name="Biales A."/>
            <person name="Johnston J.S."/>
            <person name="Wellborn G.A."/>
            <person name="Rosendale A.J."/>
            <person name="Cridge A.G."/>
            <person name="Munoz-Torres M.C."/>
            <person name="Bain P.A."/>
            <person name="Manny A.R."/>
            <person name="Major K.M."/>
            <person name="Lambert F.N."/>
            <person name="Vulpe C.D."/>
            <person name="Tuck P."/>
            <person name="Blalock B.J."/>
            <person name="Lin Y.Y."/>
            <person name="Smith M.E."/>
            <person name="Ochoa-Acuna H."/>
            <person name="Chen M.M."/>
            <person name="Childers C.P."/>
            <person name="Qu J."/>
            <person name="Dugan S."/>
            <person name="Lee S.L."/>
            <person name="Chao H."/>
            <person name="Dinh H."/>
            <person name="Han Y."/>
            <person name="Doddapaneni H."/>
            <person name="Worley K.C."/>
            <person name="Muzny D.M."/>
            <person name="Gibbs R.A."/>
            <person name="Richards S."/>
        </authorList>
    </citation>
    <scope>NUCLEOTIDE SEQUENCE</scope>
    <source>
        <strain evidence="14">HAZT.00-mixed</strain>
        <tissue evidence="14">Whole organism</tissue>
    </source>
</reference>
<evidence type="ECO:0000256" key="10">
    <source>
        <dbReference type="ARBA" id="ARBA00023286"/>
    </source>
</evidence>
<sequence>MPHLQSLRNPSENFTFGTVVGSAVDTYFRQKIELSNMYRVMNRSNVRSAQEGINALLNGTLKAFIWDSSRLEYEASRNCELVTVGDIFGRSGYGIALVRGSPWAEKITLDILHFHESGLMAKLDDQWIWSDLEDECPLEVDGEPLQLGLTNIEGMFYMVVGATITGTILIFIEIFCKRINIKKAAQERAGSRPPFAGKTNCKEEEGEADFLDEVVDEFPIPEAVMYVEADFTENEISSKET</sequence>
<keyword evidence="7 12" id="KW-0472">Membrane</keyword>
<dbReference type="EMBL" id="JQDR03016748">
    <property type="protein sequence ID" value="KAA0184798.1"/>
    <property type="molecule type" value="Genomic_DNA"/>
</dbReference>